<dbReference type="PANTHER" id="PTHR12435">
    <property type="match status" value="1"/>
</dbReference>
<evidence type="ECO:0000256" key="3">
    <source>
        <dbReference type="ARBA" id="ARBA00025768"/>
    </source>
</evidence>
<accession>T1DQH0</accession>
<dbReference type="SUPFAM" id="SSF52540">
    <property type="entry name" value="P-loop containing nucleoside triphosphate hydrolases"/>
    <property type="match status" value="1"/>
</dbReference>
<keyword evidence="2" id="KW-0067">ATP-binding</keyword>
<evidence type="ECO:0000256" key="5">
    <source>
        <dbReference type="SAM" id="MobiDB-lite"/>
    </source>
</evidence>
<evidence type="ECO:0000256" key="2">
    <source>
        <dbReference type="ARBA" id="ARBA00022840"/>
    </source>
</evidence>
<organism evidence="6">
    <name type="scientific">Anopheles aquasalis</name>
    <name type="common">Malaria mosquito</name>
    <dbReference type="NCBI Taxonomy" id="42839"/>
    <lineage>
        <taxon>Eukaryota</taxon>
        <taxon>Metazoa</taxon>
        <taxon>Ecdysozoa</taxon>
        <taxon>Arthropoda</taxon>
        <taxon>Hexapoda</taxon>
        <taxon>Insecta</taxon>
        <taxon>Pterygota</taxon>
        <taxon>Neoptera</taxon>
        <taxon>Endopterygota</taxon>
        <taxon>Diptera</taxon>
        <taxon>Nematocera</taxon>
        <taxon>Culicoidea</taxon>
        <taxon>Culicidae</taxon>
        <taxon>Anophelinae</taxon>
        <taxon>Anopheles</taxon>
    </lineage>
</organism>
<feature type="region of interest" description="Disordered" evidence="5">
    <location>
        <begin position="183"/>
        <end position="205"/>
    </location>
</feature>
<evidence type="ECO:0000313" key="6">
    <source>
        <dbReference type="EMBL" id="JAA99101.1"/>
    </source>
</evidence>
<dbReference type="GO" id="GO:0005524">
    <property type="term" value="F:ATP binding"/>
    <property type="evidence" value="ECO:0007669"/>
    <property type="project" value="UniProtKB-KW"/>
</dbReference>
<dbReference type="Pfam" id="PF08433">
    <property type="entry name" value="KTI12"/>
    <property type="match status" value="1"/>
</dbReference>
<name>T1DQH0_ANOAQ</name>
<dbReference type="Gene3D" id="3.40.50.300">
    <property type="entry name" value="P-loop containing nucleotide triphosphate hydrolases"/>
    <property type="match status" value="1"/>
</dbReference>
<keyword evidence="1" id="KW-0547">Nucleotide-binding</keyword>
<evidence type="ECO:0000256" key="4">
    <source>
        <dbReference type="ARBA" id="ARBA00026170"/>
    </source>
</evidence>
<dbReference type="VEuPathDB" id="VectorBase:AAQUA_000297"/>
<dbReference type="InterPro" id="IPR027417">
    <property type="entry name" value="P-loop_NTPase"/>
</dbReference>
<dbReference type="EMBL" id="GAMD01002489">
    <property type="protein sequence ID" value="JAA99101.1"/>
    <property type="molecule type" value="mRNA"/>
</dbReference>
<sequence length="205" mass="22908">MPLIIITGLPASGKTARAVALEKYFTDGGKGPVHIVSEAECIARSGYGVKASFTDTGKEKQIRASLKSEVMKLLSKTTLVILDGTNYIKGYRYEIFCASKSARTTQCTLYCSLTAEQRQQRREAIMSKTLEAGELDGETFDALCQRYEEPQDNNRWDRPLFTVYADEEPDLAQISKALFEQTPLPPQFGNPKHATKCNQLPFRAR</sequence>
<comment type="similarity">
    <text evidence="3">Belongs to the KTI12 family.</text>
</comment>
<proteinExistence type="evidence at transcript level"/>
<dbReference type="InterPro" id="IPR013641">
    <property type="entry name" value="KTI12/PSTK"/>
</dbReference>
<protein>
    <recommendedName>
        <fullName evidence="4">Protein KTI12 homolog</fullName>
    </recommendedName>
</protein>
<evidence type="ECO:0000256" key="1">
    <source>
        <dbReference type="ARBA" id="ARBA00022741"/>
    </source>
</evidence>
<dbReference type="AlphaFoldDB" id="T1DQH0"/>
<reference evidence="6" key="1">
    <citation type="submission" date="2013-07" db="EMBL/GenBank/DDBJ databases">
        <title>Transcriptome sequencing and developmental regulation of gene expression in Anopheles aquasalis.</title>
        <authorList>
            <consortium name="Brazilian Malaria Network (MCT/CNPq/MS/SCTIE/DECIT/PRONEX 555648/2009-5) and Research Network on Bioactive Molecules from Arthropod Vectors (NAP-MOBIARVE"/>
            <consortium name="University of Sao Paulo)"/>
            <person name="Marinotti O."/>
            <person name="Ribeiro J.M.C."/>
            <person name="Costa-da-Silva A.L."/>
            <person name="Silva M.C.P."/>
            <person name="Lopes A.R."/>
            <person name="Barros M.S."/>
            <person name="Sa-Nunes A."/>
            <person name="Konjin B.B."/>
            <person name="Carvalho E."/>
            <person name="Suesdek L."/>
            <person name="Silva-Neto M.A.C."/>
            <person name="Capurro M.L."/>
        </authorList>
    </citation>
    <scope>NUCLEOTIDE SEQUENCE</scope>
    <source>
        <tissue evidence="6">Whole body</tissue>
    </source>
</reference>